<dbReference type="InterPro" id="IPR016098">
    <property type="entry name" value="CAP/MinC_C"/>
</dbReference>
<evidence type="ECO:0000256" key="7">
    <source>
        <dbReference type="SAM" id="MobiDB-lite"/>
    </source>
</evidence>
<feature type="domain" description="Septum formation inhibitor MinC C-terminal" evidence="8">
    <location>
        <begin position="130"/>
        <end position="229"/>
    </location>
</feature>
<reference evidence="9 10" key="1">
    <citation type="submission" date="2020-04" db="EMBL/GenBank/DDBJ databases">
        <title>Enterovirga sp. isolate from soil.</title>
        <authorList>
            <person name="Chea S."/>
            <person name="Kim D.-U."/>
        </authorList>
    </citation>
    <scope>NUCLEOTIDE SEQUENCE [LARGE SCALE GENOMIC DNA]</scope>
    <source>
        <strain evidence="9 10">DB1703</strain>
    </source>
</reference>
<comment type="function">
    <text evidence="5 6">Cell division inhibitor that blocks the formation of polar Z ring septums. Rapidly oscillates between the poles of the cell to destabilize FtsZ filaments that have formed before they mature into polar Z rings. Prevents FtsZ polymerization.</text>
</comment>
<evidence type="ECO:0000256" key="3">
    <source>
        <dbReference type="ARBA" id="ARBA00023210"/>
    </source>
</evidence>
<dbReference type="HAMAP" id="MF_00267">
    <property type="entry name" value="MinC"/>
    <property type="match status" value="1"/>
</dbReference>
<evidence type="ECO:0000256" key="1">
    <source>
        <dbReference type="ARBA" id="ARBA00006291"/>
    </source>
</evidence>
<comment type="subunit">
    <text evidence="6">Interacts with MinD and FtsZ.</text>
</comment>
<proteinExistence type="inferred from homology"/>
<dbReference type="RefSeq" id="WP_171219773.1">
    <property type="nucleotide sequence ID" value="NZ_JABEPP010000005.1"/>
</dbReference>
<evidence type="ECO:0000256" key="5">
    <source>
        <dbReference type="ARBA" id="ARBA00025606"/>
    </source>
</evidence>
<comment type="caution">
    <text evidence="9">The sequence shown here is derived from an EMBL/GenBank/DDBJ whole genome shotgun (WGS) entry which is preliminary data.</text>
</comment>
<dbReference type="Gene3D" id="3.30.70.260">
    <property type="match status" value="1"/>
</dbReference>
<dbReference type="GO" id="GO:0000902">
    <property type="term" value="P:cell morphogenesis"/>
    <property type="evidence" value="ECO:0007669"/>
    <property type="project" value="InterPro"/>
</dbReference>
<keyword evidence="4 6" id="KW-0131">Cell cycle</keyword>
<gene>
    <name evidence="6 9" type="primary">minC</name>
    <name evidence="9" type="ORF">HJG44_18380</name>
</gene>
<dbReference type="PANTHER" id="PTHR34108">
    <property type="entry name" value="SEPTUM SITE-DETERMINING PROTEIN MINC"/>
    <property type="match status" value="1"/>
</dbReference>
<dbReference type="AlphaFoldDB" id="A0A849ID36"/>
<dbReference type="PANTHER" id="PTHR34108:SF1">
    <property type="entry name" value="SEPTUM SITE-DETERMINING PROTEIN MINC"/>
    <property type="match status" value="1"/>
</dbReference>
<evidence type="ECO:0000256" key="2">
    <source>
        <dbReference type="ARBA" id="ARBA00022618"/>
    </source>
</evidence>
<feature type="region of interest" description="Disordered" evidence="7">
    <location>
        <begin position="106"/>
        <end position="125"/>
    </location>
</feature>
<comment type="similarity">
    <text evidence="1 6">Belongs to the MinC family.</text>
</comment>
<dbReference type="GO" id="GO:1901891">
    <property type="term" value="P:regulation of cell septum assembly"/>
    <property type="evidence" value="ECO:0007669"/>
    <property type="project" value="InterPro"/>
</dbReference>
<accession>A0A849ID36</accession>
<dbReference type="InterPro" id="IPR036145">
    <property type="entry name" value="MinC_C_sf"/>
</dbReference>
<keyword evidence="3 6" id="KW-0717">Septation</keyword>
<name>A0A849ID36_9HYPH</name>
<dbReference type="Proteomes" id="UP000564885">
    <property type="component" value="Unassembled WGS sequence"/>
</dbReference>
<sequence>MTSAARPSIRFRGHSLIALVVVPEEPVPDWLAHLDALAQRSPGFFASRPVILDMSHLPHDKDSLRALVGDLFARGIRVMGLEGTEEAILGPDLPPVLSGGNPTGQLDIPTDRIKGQANGNGTRRPASLLVDKPVRSGQSICFPDGDVTIVGSVSSGAEVIAGGSIHVYGTLRGRAVAGSGGDPKARIYCRKLEAELLMIDGSFRTDDEVQPDLRGRPVQAWLDNGAIAIASLD</sequence>
<evidence type="ECO:0000259" key="8">
    <source>
        <dbReference type="Pfam" id="PF03775"/>
    </source>
</evidence>
<dbReference type="InterPro" id="IPR005526">
    <property type="entry name" value="Septum_form_inhib_MinC_C"/>
</dbReference>
<dbReference type="Gene3D" id="2.160.20.70">
    <property type="match status" value="1"/>
</dbReference>
<dbReference type="EMBL" id="JABEPP010000005">
    <property type="protein sequence ID" value="NNM74329.1"/>
    <property type="molecule type" value="Genomic_DNA"/>
</dbReference>
<dbReference type="Pfam" id="PF03775">
    <property type="entry name" value="MinC_C"/>
    <property type="match status" value="1"/>
</dbReference>
<dbReference type="GO" id="GO:0000917">
    <property type="term" value="P:division septum assembly"/>
    <property type="evidence" value="ECO:0007669"/>
    <property type="project" value="UniProtKB-KW"/>
</dbReference>
<evidence type="ECO:0000313" key="10">
    <source>
        <dbReference type="Proteomes" id="UP000564885"/>
    </source>
</evidence>
<protein>
    <recommendedName>
        <fullName evidence="6">Probable septum site-determining protein MinC</fullName>
    </recommendedName>
</protein>
<dbReference type="NCBIfam" id="TIGR01222">
    <property type="entry name" value="minC"/>
    <property type="match status" value="1"/>
</dbReference>
<dbReference type="SUPFAM" id="SSF63848">
    <property type="entry name" value="Cell-division inhibitor MinC, C-terminal domain"/>
    <property type="match status" value="1"/>
</dbReference>
<keyword evidence="2 6" id="KW-0132">Cell division</keyword>
<evidence type="ECO:0000256" key="4">
    <source>
        <dbReference type="ARBA" id="ARBA00023306"/>
    </source>
</evidence>
<organism evidence="9 10">
    <name type="scientific">Enterovirga aerilata</name>
    <dbReference type="NCBI Taxonomy" id="2730920"/>
    <lineage>
        <taxon>Bacteria</taxon>
        <taxon>Pseudomonadati</taxon>
        <taxon>Pseudomonadota</taxon>
        <taxon>Alphaproteobacteria</taxon>
        <taxon>Hyphomicrobiales</taxon>
        <taxon>Methylobacteriaceae</taxon>
        <taxon>Enterovirga</taxon>
    </lineage>
</organism>
<dbReference type="InterPro" id="IPR013033">
    <property type="entry name" value="MinC"/>
</dbReference>
<evidence type="ECO:0000256" key="6">
    <source>
        <dbReference type="HAMAP-Rule" id="MF_00267"/>
    </source>
</evidence>
<keyword evidence="10" id="KW-1185">Reference proteome</keyword>
<evidence type="ECO:0000313" key="9">
    <source>
        <dbReference type="EMBL" id="NNM74329.1"/>
    </source>
</evidence>